<dbReference type="AlphaFoldDB" id="F0EYZ1"/>
<comment type="caution">
    <text evidence="3">The sequence shown here is derived from an EMBL/GenBank/DDBJ whole genome shotgun (WGS) entry which is preliminary data.</text>
</comment>
<dbReference type="HOGENOM" id="CLU_096001_3_0_4"/>
<feature type="chain" id="PRO_5003251925" description="ABC-type transport auxiliary lipoprotein component domain-containing protein" evidence="1">
    <location>
        <begin position="21"/>
        <end position="178"/>
    </location>
</feature>
<evidence type="ECO:0000256" key="1">
    <source>
        <dbReference type="SAM" id="SignalP"/>
    </source>
</evidence>
<dbReference type="Proteomes" id="UP000004088">
    <property type="component" value="Unassembled WGS sequence"/>
</dbReference>
<dbReference type="EMBL" id="AEWV01000015">
    <property type="protein sequence ID" value="EGC17749.1"/>
    <property type="molecule type" value="Genomic_DNA"/>
</dbReference>
<reference evidence="3 4" key="1">
    <citation type="submission" date="2011-01" db="EMBL/GenBank/DDBJ databases">
        <authorList>
            <person name="Muzny D."/>
            <person name="Qin X."/>
            <person name="Deng J."/>
            <person name="Jiang H."/>
            <person name="Liu Y."/>
            <person name="Qu J."/>
            <person name="Song X.-Z."/>
            <person name="Zhang L."/>
            <person name="Thornton R."/>
            <person name="Coyle M."/>
            <person name="Francisco L."/>
            <person name="Jackson L."/>
            <person name="Javaid M."/>
            <person name="Korchina V."/>
            <person name="Kovar C."/>
            <person name="Mata R."/>
            <person name="Mathew T."/>
            <person name="Ngo R."/>
            <person name="Nguyen L."/>
            <person name="Nguyen N."/>
            <person name="Okwuonu G."/>
            <person name="Ongeri F."/>
            <person name="Pham C."/>
            <person name="Simmons D."/>
            <person name="Wilczek-Boney K."/>
            <person name="Hale W."/>
            <person name="Jakkamsetti A."/>
            <person name="Pham P."/>
            <person name="Ruth R."/>
            <person name="San Lucas F."/>
            <person name="Warren J."/>
            <person name="Zhang J."/>
            <person name="Zhao Z."/>
            <person name="Zhou C."/>
            <person name="Zhu D."/>
            <person name="Lee S."/>
            <person name="Bess C."/>
            <person name="Blankenburg K."/>
            <person name="Forbes L."/>
            <person name="Fu Q."/>
            <person name="Gubbala S."/>
            <person name="Hirani K."/>
            <person name="Jayaseelan J.C."/>
            <person name="Lara F."/>
            <person name="Munidasa M."/>
            <person name="Palculict T."/>
            <person name="Patil S."/>
            <person name="Pu L.-L."/>
            <person name="Saada N."/>
            <person name="Tang L."/>
            <person name="Weissenberger G."/>
            <person name="Zhu Y."/>
            <person name="Hemphill L."/>
            <person name="Shang Y."/>
            <person name="Youmans B."/>
            <person name="Ayvaz T."/>
            <person name="Ross M."/>
            <person name="Santibanez J."/>
            <person name="Aqrawi P."/>
            <person name="Gross S."/>
            <person name="Joshi V."/>
            <person name="Fowler G."/>
            <person name="Nazareth L."/>
            <person name="Reid J."/>
            <person name="Worley K."/>
            <person name="Petrosino J."/>
            <person name="Highlander S."/>
            <person name="Gibbs R."/>
        </authorList>
    </citation>
    <scope>NUCLEOTIDE SEQUENCE [LARGE SCALE GENOMIC DNA]</scope>
    <source>
        <strain evidence="3 4">ATCC 33394</strain>
    </source>
</reference>
<evidence type="ECO:0000259" key="2">
    <source>
        <dbReference type="Pfam" id="PF03886"/>
    </source>
</evidence>
<dbReference type="SUPFAM" id="SSF159594">
    <property type="entry name" value="XCC0632-like"/>
    <property type="match status" value="1"/>
</dbReference>
<name>F0EYZ1_9NEIS</name>
<dbReference type="STRING" id="888741.HMPREF9098_1075"/>
<dbReference type="Pfam" id="PF03886">
    <property type="entry name" value="ABC_trans_aux"/>
    <property type="match status" value="1"/>
</dbReference>
<accession>F0EYZ1</accession>
<evidence type="ECO:0000313" key="3">
    <source>
        <dbReference type="EMBL" id="EGC17749.1"/>
    </source>
</evidence>
<evidence type="ECO:0000313" key="4">
    <source>
        <dbReference type="Proteomes" id="UP000004088"/>
    </source>
</evidence>
<keyword evidence="1" id="KW-0732">Signal</keyword>
<sequence>MMKTMWQRTVPMLAALTALAACSSTPTVYYQLPDSAFVSANTPKQTVWTNVYVVLAEPLNRQSLLYQSDEHTVQMTQHNLWAAPLSNGLAAAVANKLNRQSSLHFRPAEGAAKSPAITLFIDRFQGSYLGQTEIRGYARLPNGSIRAFHAVTPQKGDGYAAMLESLNQGLDDVARQLQ</sequence>
<feature type="signal peptide" evidence="1">
    <location>
        <begin position="1"/>
        <end position="20"/>
    </location>
</feature>
<keyword evidence="4" id="KW-1185">Reference proteome</keyword>
<protein>
    <recommendedName>
        <fullName evidence="2">ABC-type transport auxiliary lipoprotein component domain-containing protein</fullName>
    </recommendedName>
</protein>
<feature type="domain" description="ABC-type transport auxiliary lipoprotein component" evidence="2">
    <location>
        <begin position="30"/>
        <end position="177"/>
    </location>
</feature>
<dbReference type="PROSITE" id="PS51257">
    <property type="entry name" value="PROKAR_LIPOPROTEIN"/>
    <property type="match status" value="1"/>
</dbReference>
<proteinExistence type="predicted"/>
<dbReference type="RefSeq" id="WP_003782495.1">
    <property type="nucleotide sequence ID" value="NZ_GL870929.1"/>
</dbReference>
<organism evidence="3 4">
    <name type="scientific">Kingella denitrificans ATCC 33394</name>
    <dbReference type="NCBI Taxonomy" id="888741"/>
    <lineage>
        <taxon>Bacteria</taxon>
        <taxon>Pseudomonadati</taxon>
        <taxon>Pseudomonadota</taxon>
        <taxon>Betaproteobacteria</taxon>
        <taxon>Neisseriales</taxon>
        <taxon>Neisseriaceae</taxon>
        <taxon>Kingella</taxon>
    </lineage>
</organism>
<dbReference type="InterPro" id="IPR005586">
    <property type="entry name" value="ABC_trans_aux"/>
</dbReference>
<dbReference type="Gene3D" id="3.40.50.10610">
    <property type="entry name" value="ABC-type transport auxiliary lipoprotein component"/>
    <property type="match status" value="1"/>
</dbReference>
<gene>
    <name evidence="3" type="ORF">HMPREF9098_1075</name>
</gene>